<evidence type="ECO:0000256" key="6">
    <source>
        <dbReference type="PIRSR" id="PIRSR004846-1"/>
    </source>
</evidence>
<dbReference type="NCBIfam" id="TIGR01256">
    <property type="entry name" value="modA"/>
    <property type="match status" value="1"/>
</dbReference>
<organism evidence="7">
    <name type="scientific">uncultured Desulfobacterium sp</name>
    <dbReference type="NCBI Taxonomy" id="201089"/>
    <lineage>
        <taxon>Bacteria</taxon>
        <taxon>Pseudomonadati</taxon>
        <taxon>Thermodesulfobacteriota</taxon>
        <taxon>Desulfobacteria</taxon>
        <taxon>Desulfobacterales</taxon>
        <taxon>Desulfobacteriaceae</taxon>
        <taxon>Desulfobacterium</taxon>
        <taxon>environmental samples</taxon>
    </lineage>
</organism>
<dbReference type="SUPFAM" id="SSF53850">
    <property type="entry name" value="Periplasmic binding protein-like II"/>
    <property type="match status" value="1"/>
</dbReference>
<dbReference type="GO" id="GO:1901359">
    <property type="term" value="F:tungstate binding"/>
    <property type="evidence" value="ECO:0007669"/>
    <property type="project" value="UniProtKB-ARBA"/>
</dbReference>
<dbReference type="NCBIfam" id="NF007958">
    <property type="entry name" value="PRK10677.1"/>
    <property type="match status" value="1"/>
</dbReference>
<evidence type="ECO:0000256" key="4">
    <source>
        <dbReference type="ARBA" id="ARBA00022729"/>
    </source>
</evidence>
<evidence type="ECO:0000256" key="2">
    <source>
        <dbReference type="ARBA" id="ARBA00022505"/>
    </source>
</evidence>
<dbReference type="GO" id="GO:0030288">
    <property type="term" value="C:outer membrane-bounded periplasmic space"/>
    <property type="evidence" value="ECO:0007669"/>
    <property type="project" value="TreeGrafter"/>
</dbReference>
<dbReference type="PANTHER" id="PTHR30632">
    <property type="entry name" value="MOLYBDATE-BINDING PERIPLASMIC PROTEIN"/>
    <property type="match status" value="1"/>
</dbReference>
<proteinExistence type="inferred from homology"/>
<keyword evidence="4" id="KW-0732">Signal</keyword>
<name>E1YCL4_9BACT</name>
<evidence type="ECO:0000256" key="1">
    <source>
        <dbReference type="ARBA" id="ARBA00009175"/>
    </source>
</evidence>
<dbReference type="CDD" id="cd13536">
    <property type="entry name" value="PBP2_EcModA"/>
    <property type="match status" value="1"/>
</dbReference>
<dbReference type="AlphaFoldDB" id="E1YCL4"/>
<reference evidence="7" key="1">
    <citation type="journal article" date="2011" name="Environ. Microbiol.">
        <title>Genomic insights into the metabolic potential of the polycyclic aromatic hydrocarbon degrading sulfate-reducing Deltaproteobacterium N47.</title>
        <authorList>
            <person name="Bergmann F."/>
            <person name="Selesi D."/>
            <person name="Weinmaier T."/>
            <person name="Tischler P."/>
            <person name="Rattei T."/>
            <person name="Meckenstock R.U."/>
        </authorList>
    </citation>
    <scope>NUCLEOTIDE SEQUENCE</scope>
</reference>
<dbReference type="Pfam" id="PF13531">
    <property type="entry name" value="SBP_bac_11"/>
    <property type="match status" value="1"/>
</dbReference>
<sequence length="247" mass="26953">MGVYSTISVADSGTESITVFAAASTTNALTEIGKIFSEQKKVEFIPSFASSSALAKQIENQAPANIYISANYKWMDYLEEKQMINSSSRFNLLSNRIVLIVPADSSIKKIDIKANFDLSKLLGNGYLSMGDPDHVPAGIYGKQSLENLGVWGSIKNKVARSKDVRTALMLVERGESPVGIVYATDAAITKKVRIAGMFPKESHSPILYPAALVAGRQTPAALDFMKFLKTPEARVIFEKYGFTVLQN</sequence>
<feature type="binding site" evidence="6">
    <location>
        <position position="24"/>
    </location>
    <ligand>
        <name>molybdate</name>
        <dbReference type="ChEBI" id="CHEBI:36264"/>
    </ligand>
</feature>
<dbReference type="InterPro" id="IPR050682">
    <property type="entry name" value="ModA/WtpA"/>
</dbReference>
<accession>E1YCL4</accession>
<dbReference type="GO" id="GO:0030973">
    <property type="term" value="F:molybdate ion binding"/>
    <property type="evidence" value="ECO:0007669"/>
    <property type="project" value="TreeGrafter"/>
</dbReference>
<dbReference type="PIRSF" id="PIRSF004846">
    <property type="entry name" value="ModA"/>
    <property type="match status" value="1"/>
</dbReference>
<comment type="similarity">
    <text evidence="1">Belongs to the bacterial solute-binding protein ModA family.</text>
</comment>
<dbReference type="GO" id="GO:0046872">
    <property type="term" value="F:metal ion binding"/>
    <property type="evidence" value="ECO:0007669"/>
    <property type="project" value="UniProtKB-KW"/>
</dbReference>
<feature type="binding site" evidence="6">
    <location>
        <position position="51"/>
    </location>
    <ligand>
        <name>molybdate</name>
        <dbReference type="ChEBI" id="CHEBI:36264"/>
    </ligand>
</feature>
<evidence type="ECO:0000256" key="5">
    <source>
        <dbReference type="ARBA" id="ARBA00062515"/>
    </source>
</evidence>
<feature type="binding site" evidence="6">
    <location>
        <position position="137"/>
    </location>
    <ligand>
        <name>molybdate</name>
        <dbReference type="ChEBI" id="CHEBI:36264"/>
    </ligand>
</feature>
<keyword evidence="3 6" id="KW-0479">Metal-binding</keyword>
<dbReference type="Gene3D" id="3.40.190.10">
    <property type="entry name" value="Periplasmic binding protein-like II"/>
    <property type="match status" value="2"/>
</dbReference>
<feature type="binding site" evidence="6">
    <location>
        <position position="182"/>
    </location>
    <ligand>
        <name>molybdate</name>
        <dbReference type="ChEBI" id="CHEBI:36264"/>
    </ligand>
</feature>
<keyword evidence="2 6" id="KW-0500">Molybdenum</keyword>
<feature type="binding site" evidence="6">
    <location>
        <position position="164"/>
    </location>
    <ligand>
        <name>molybdate</name>
        <dbReference type="ChEBI" id="CHEBI:36264"/>
    </ligand>
</feature>
<comment type="subunit">
    <text evidence="5">The complex is composed of two ATP-binding proteins (ModC), two transmembrane proteins (ModB) and a solute-binding protein (ModA).</text>
</comment>
<dbReference type="EMBL" id="FR695868">
    <property type="protein sequence ID" value="CBX28308.1"/>
    <property type="molecule type" value="Genomic_DNA"/>
</dbReference>
<gene>
    <name evidence="7" type="ORF">N47_G36320</name>
</gene>
<dbReference type="PANTHER" id="PTHR30632:SF17">
    <property type="entry name" value="MOLYBDATE-BINDING PROTEIN MODA"/>
    <property type="match status" value="1"/>
</dbReference>
<dbReference type="GO" id="GO:0015689">
    <property type="term" value="P:molybdate ion transport"/>
    <property type="evidence" value="ECO:0007669"/>
    <property type="project" value="InterPro"/>
</dbReference>
<dbReference type="FunFam" id="3.40.190.10:FF:000035">
    <property type="entry name" value="Molybdate ABC transporter substrate-binding protein"/>
    <property type="match status" value="1"/>
</dbReference>
<evidence type="ECO:0000313" key="7">
    <source>
        <dbReference type="EMBL" id="CBX28308.1"/>
    </source>
</evidence>
<protein>
    <submittedName>
        <fullName evidence="7">Molybdate-binding periplasmic protein</fullName>
    </submittedName>
</protein>
<dbReference type="InterPro" id="IPR005950">
    <property type="entry name" value="ModA"/>
</dbReference>
<evidence type="ECO:0000256" key="3">
    <source>
        <dbReference type="ARBA" id="ARBA00022723"/>
    </source>
</evidence>